<proteinExistence type="predicted"/>
<organism evidence="2 3">
    <name type="scientific">Kitasatospora acidiphila</name>
    <dbReference type="NCBI Taxonomy" id="2567942"/>
    <lineage>
        <taxon>Bacteria</taxon>
        <taxon>Bacillati</taxon>
        <taxon>Actinomycetota</taxon>
        <taxon>Actinomycetes</taxon>
        <taxon>Kitasatosporales</taxon>
        <taxon>Streptomycetaceae</taxon>
        <taxon>Kitasatospora</taxon>
    </lineage>
</organism>
<feature type="compositionally biased region" description="Low complexity" evidence="1">
    <location>
        <begin position="197"/>
        <end position="215"/>
    </location>
</feature>
<feature type="region of interest" description="Disordered" evidence="1">
    <location>
        <begin position="196"/>
        <end position="286"/>
    </location>
</feature>
<gene>
    <name evidence="2" type="ORF">E6W39_33270</name>
</gene>
<evidence type="ECO:0000313" key="3">
    <source>
        <dbReference type="Proteomes" id="UP000319103"/>
    </source>
</evidence>
<sequence length="346" mass="35563">MGAVIVDSARYRDGRRLAGPGTAAPDDGFLWIGLAEPGEAEFAQVGAVAGLPAALVAQALRTPRAAGVTRYPQALLVVLPTVERPAGRQHALTTGQLLVLVGESFVLTVRHGPSGPMRGLRARLERQPRLLAGGPTAVLHEVCAATVDGCLTALAADPGSRVLRAAARQALAPLRELAAGPLPGLRAGAEQLAAECGAGAAPQPGRAPQPVQAAGSEQVPHAERAPRPEQVPHAEQEPRPGRAPHAEQEPGPARAPHDEPPHAEPPSGELPHAEPPSGEPPHAELPSGELRRLGAWVALAVPPLLLSGYALAGQASAGPYGYPLAIGATALVCGILHRLFKRGGWL</sequence>
<feature type="compositionally biased region" description="Basic and acidic residues" evidence="1">
    <location>
        <begin position="220"/>
        <end position="248"/>
    </location>
</feature>
<dbReference type="InterPro" id="IPR045861">
    <property type="entry name" value="CorA_cytoplasmic_dom"/>
</dbReference>
<dbReference type="SUPFAM" id="SSF143865">
    <property type="entry name" value="CorA soluble domain-like"/>
    <property type="match status" value="1"/>
</dbReference>
<dbReference type="InterPro" id="IPR002523">
    <property type="entry name" value="MgTranspt_CorA/ZnTranspt_ZntB"/>
</dbReference>
<dbReference type="Proteomes" id="UP000319103">
    <property type="component" value="Unassembled WGS sequence"/>
</dbReference>
<accession>A0A540WAY2</accession>
<dbReference type="EMBL" id="VIGB01000003">
    <property type="protein sequence ID" value="TQF06200.1"/>
    <property type="molecule type" value="Genomic_DNA"/>
</dbReference>
<dbReference type="GO" id="GO:0046873">
    <property type="term" value="F:metal ion transmembrane transporter activity"/>
    <property type="evidence" value="ECO:0007669"/>
    <property type="project" value="InterPro"/>
</dbReference>
<dbReference type="AlphaFoldDB" id="A0A540WAY2"/>
<dbReference type="Gene3D" id="3.30.460.20">
    <property type="entry name" value="CorA soluble domain-like"/>
    <property type="match status" value="1"/>
</dbReference>
<dbReference type="OrthoDB" id="9803416at2"/>
<evidence type="ECO:0000256" key="1">
    <source>
        <dbReference type="SAM" id="MobiDB-lite"/>
    </source>
</evidence>
<protein>
    <recommendedName>
        <fullName evidence="4">Magnesium transporter</fullName>
    </recommendedName>
</protein>
<dbReference type="Pfam" id="PF01544">
    <property type="entry name" value="CorA"/>
    <property type="match status" value="1"/>
</dbReference>
<reference evidence="2 3" key="1">
    <citation type="submission" date="2019-06" db="EMBL/GenBank/DDBJ databases">
        <title>Description of Kitasatospora acidophila sp. nov. isolated from pine grove soil, and reclassification of Streptomyces novaecaesareae to Kitasatospora novaeceasareae comb. nov.</title>
        <authorList>
            <person name="Kim M.J."/>
        </authorList>
    </citation>
    <scope>NUCLEOTIDE SEQUENCE [LARGE SCALE GENOMIC DNA]</scope>
    <source>
        <strain evidence="2 3">MMS16-CNU292</strain>
    </source>
</reference>
<comment type="caution">
    <text evidence="2">The sequence shown here is derived from an EMBL/GenBank/DDBJ whole genome shotgun (WGS) entry which is preliminary data.</text>
</comment>
<keyword evidence="3" id="KW-1185">Reference proteome</keyword>
<name>A0A540WAY2_9ACTN</name>
<evidence type="ECO:0008006" key="4">
    <source>
        <dbReference type="Google" id="ProtNLM"/>
    </source>
</evidence>
<evidence type="ECO:0000313" key="2">
    <source>
        <dbReference type="EMBL" id="TQF06200.1"/>
    </source>
</evidence>
<dbReference type="GO" id="GO:0016020">
    <property type="term" value="C:membrane"/>
    <property type="evidence" value="ECO:0007669"/>
    <property type="project" value="InterPro"/>
</dbReference>